<organism evidence="2 3">
    <name type="scientific">Sulfobacillus benefaciens</name>
    <dbReference type="NCBI Taxonomy" id="453960"/>
    <lineage>
        <taxon>Bacteria</taxon>
        <taxon>Bacillati</taxon>
        <taxon>Bacillota</taxon>
        <taxon>Clostridia</taxon>
        <taxon>Eubacteriales</taxon>
        <taxon>Clostridiales Family XVII. Incertae Sedis</taxon>
        <taxon>Sulfobacillus</taxon>
    </lineage>
</organism>
<dbReference type="Proteomes" id="UP000242972">
    <property type="component" value="Unassembled WGS sequence"/>
</dbReference>
<name>A0A2T2XK01_9FIRM</name>
<dbReference type="AlphaFoldDB" id="A0A2T2XK01"/>
<gene>
    <name evidence="2" type="ORF">C7B46_03710</name>
</gene>
<reference evidence="2 3" key="1">
    <citation type="journal article" date="2014" name="BMC Genomics">
        <title>Comparison of environmental and isolate Sulfobacillus genomes reveals diverse carbon, sulfur, nitrogen, and hydrogen metabolisms.</title>
        <authorList>
            <person name="Justice N.B."/>
            <person name="Norman A."/>
            <person name="Brown C.T."/>
            <person name="Singh A."/>
            <person name="Thomas B.C."/>
            <person name="Banfield J.F."/>
        </authorList>
    </citation>
    <scope>NUCLEOTIDE SEQUENCE [LARGE SCALE GENOMIC DNA]</scope>
    <source>
        <strain evidence="2">AMDSBA4</strain>
    </source>
</reference>
<evidence type="ECO:0000256" key="1">
    <source>
        <dbReference type="SAM" id="MobiDB-lite"/>
    </source>
</evidence>
<comment type="caution">
    <text evidence="2">The sequence shown here is derived from an EMBL/GenBank/DDBJ whole genome shotgun (WGS) entry which is preliminary data.</text>
</comment>
<evidence type="ECO:0000313" key="3">
    <source>
        <dbReference type="Proteomes" id="UP000242972"/>
    </source>
</evidence>
<protein>
    <submittedName>
        <fullName evidence="2">Uncharacterized protein</fullName>
    </submittedName>
</protein>
<dbReference type="EMBL" id="PXYW01000006">
    <property type="protein sequence ID" value="PSR34826.1"/>
    <property type="molecule type" value="Genomic_DNA"/>
</dbReference>
<proteinExistence type="predicted"/>
<accession>A0A2T2XK01</accession>
<feature type="region of interest" description="Disordered" evidence="1">
    <location>
        <begin position="39"/>
        <end position="59"/>
    </location>
</feature>
<sequence length="59" mass="6690">MDKRKVKRPVRNHALNLYETDADELFHRQGYLVIDSSLGVMRDDPDPSPGPQVASPIDK</sequence>
<evidence type="ECO:0000313" key="2">
    <source>
        <dbReference type="EMBL" id="PSR34826.1"/>
    </source>
</evidence>